<dbReference type="InterPro" id="IPR011051">
    <property type="entry name" value="RmlC_Cupin_sf"/>
</dbReference>
<dbReference type="InterPro" id="IPR007247">
    <property type="entry name" value="Ureidogly_lyase"/>
</dbReference>
<protein>
    <submittedName>
        <fullName evidence="5">Ureidoglycolate lyase</fullName>
    </submittedName>
</protein>
<dbReference type="GO" id="GO:0016829">
    <property type="term" value="F:lyase activity"/>
    <property type="evidence" value="ECO:0007669"/>
    <property type="project" value="UniProtKB-KW"/>
</dbReference>
<dbReference type="SUPFAM" id="SSF51182">
    <property type="entry name" value="RmlC-like cupins"/>
    <property type="match status" value="1"/>
</dbReference>
<accession>A0ABW3U4T7</accession>
<evidence type="ECO:0000313" key="6">
    <source>
        <dbReference type="Proteomes" id="UP001597264"/>
    </source>
</evidence>
<evidence type="ECO:0000256" key="3">
    <source>
        <dbReference type="ARBA" id="ARBA00023239"/>
    </source>
</evidence>
<dbReference type="CDD" id="cd20298">
    <property type="entry name" value="cupin_UAH"/>
    <property type="match status" value="1"/>
</dbReference>
<keyword evidence="6" id="KW-1185">Reference proteome</keyword>
<dbReference type="Gene3D" id="2.60.120.480">
    <property type="entry name" value="Ureidoglycolate hydrolase"/>
    <property type="match status" value="1"/>
</dbReference>
<dbReference type="NCBIfam" id="NF009932">
    <property type="entry name" value="PRK13395.1"/>
    <property type="match status" value="1"/>
</dbReference>
<sequence>MLELKAQPLTAEAFAPYGDVIDSRNADSFSINGGKAQRYHDLVQVETLGEEARPLVSIFISEPVELPLELTYLERHPLGSQAFIPMHEERFVIVVAPKGETIDPKDVRAFITDGRQGVNYRAGLWHGVQSVIERKGEFVVVDRGGKGKNCDEYPMDIRVHVEDVVVGEEALATA</sequence>
<reference evidence="6" key="1">
    <citation type="journal article" date="2019" name="Int. J. Syst. Evol. Microbiol.">
        <title>The Global Catalogue of Microorganisms (GCM) 10K type strain sequencing project: providing services to taxonomists for standard genome sequencing and annotation.</title>
        <authorList>
            <consortium name="The Broad Institute Genomics Platform"/>
            <consortium name="The Broad Institute Genome Sequencing Center for Infectious Disease"/>
            <person name="Wu L."/>
            <person name="Ma J."/>
        </authorList>
    </citation>
    <scope>NUCLEOTIDE SEQUENCE [LARGE SCALE GENOMIC DNA]</scope>
    <source>
        <strain evidence="6">CCUG 54356</strain>
    </source>
</reference>
<evidence type="ECO:0000256" key="2">
    <source>
        <dbReference type="ARBA" id="ARBA00022631"/>
    </source>
</evidence>
<evidence type="ECO:0000256" key="4">
    <source>
        <dbReference type="ARBA" id="ARBA00047684"/>
    </source>
</evidence>
<comment type="catalytic activity">
    <reaction evidence="4">
        <text>(S)-ureidoglycolate = urea + glyoxylate</text>
        <dbReference type="Rhea" id="RHEA:11304"/>
        <dbReference type="ChEBI" id="CHEBI:16199"/>
        <dbReference type="ChEBI" id="CHEBI:36655"/>
        <dbReference type="ChEBI" id="CHEBI:57296"/>
        <dbReference type="EC" id="4.3.2.3"/>
    </reaction>
</comment>
<dbReference type="InterPro" id="IPR024060">
    <property type="entry name" value="Ureidoglycolate_lyase_dom_sf"/>
</dbReference>
<keyword evidence="2" id="KW-0659">Purine metabolism</keyword>
<comment type="subunit">
    <text evidence="1">Homodimer.</text>
</comment>
<proteinExistence type="predicted"/>
<dbReference type="EMBL" id="JBHTLR010000004">
    <property type="protein sequence ID" value="MFD1215585.1"/>
    <property type="molecule type" value="Genomic_DNA"/>
</dbReference>
<organism evidence="5 6">
    <name type="scientific">Microbulbifer celer</name>
    <dbReference type="NCBI Taxonomy" id="435905"/>
    <lineage>
        <taxon>Bacteria</taxon>
        <taxon>Pseudomonadati</taxon>
        <taxon>Pseudomonadota</taxon>
        <taxon>Gammaproteobacteria</taxon>
        <taxon>Cellvibrionales</taxon>
        <taxon>Microbulbiferaceae</taxon>
        <taxon>Microbulbifer</taxon>
    </lineage>
</organism>
<dbReference type="PIRSF" id="PIRSF017306">
    <property type="entry name" value="Ureidogly_hydro"/>
    <property type="match status" value="1"/>
</dbReference>
<dbReference type="Proteomes" id="UP001597264">
    <property type="component" value="Unassembled WGS sequence"/>
</dbReference>
<comment type="caution">
    <text evidence="5">The sequence shown here is derived from an EMBL/GenBank/DDBJ whole genome shotgun (WGS) entry which is preliminary data.</text>
</comment>
<dbReference type="Pfam" id="PF04115">
    <property type="entry name" value="Ureidogly_lyase"/>
    <property type="match status" value="1"/>
</dbReference>
<evidence type="ECO:0000256" key="1">
    <source>
        <dbReference type="ARBA" id="ARBA00011738"/>
    </source>
</evidence>
<dbReference type="InterPro" id="IPR047233">
    <property type="entry name" value="UAH_cupin"/>
</dbReference>
<keyword evidence="3 5" id="KW-0456">Lyase</keyword>
<dbReference type="RefSeq" id="WP_230437678.1">
    <property type="nucleotide sequence ID" value="NZ_CP087715.1"/>
</dbReference>
<gene>
    <name evidence="5" type="ORF">ACFQ2X_03150</name>
</gene>
<name>A0ABW3U4T7_9GAMM</name>
<dbReference type="PANTHER" id="PTHR21221">
    <property type="entry name" value="UREIDOGLYCOLATE HYDROLASE"/>
    <property type="match status" value="1"/>
</dbReference>
<dbReference type="PANTHER" id="PTHR21221:SF1">
    <property type="entry name" value="UREIDOGLYCOLATE LYASE"/>
    <property type="match status" value="1"/>
</dbReference>
<evidence type="ECO:0000313" key="5">
    <source>
        <dbReference type="EMBL" id="MFD1215585.1"/>
    </source>
</evidence>